<proteinExistence type="predicted"/>
<feature type="region of interest" description="Disordered" evidence="1">
    <location>
        <begin position="312"/>
        <end position="369"/>
    </location>
</feature>
<accession>A0A165F9H3</accession>
<feature type="region of interest" description="Disordered" evidence="1">
    <location>
        <begin position="441"/>
        <end position="561"/>
    </location>
</feature>
<dbReference type="InParanoid" id="A0A165F9H3"/>
<sequence>MYRFRKKSDAQRPRVVAPPPNTLPPIDAVLPPASDFRTSLILPSLTRRFTLLRMENGDRVPLQDIKERLLQRRAQAVDQLTEEEEDLVLEMLGNARLEENRTGLESLRGTTTASTSPTSDNLPLSPTSSSRSPRSSNRSNNRRSNNLFGSHVNYPLPARRSRPSTVVTQNSAGGSDSQEQVDDGGRSAEFPSAGNLDTPLPRSPDFLSASTSVRMNRVSRALEQVLDEIESQDIPFDIQPTNLQQRSGFGDDNNGFPVDWASPAHEHRFPETALHQHLGSFSRSTDAQLPQWASNVSDSSRVFSPEILARAGSVSPPPVAGDPARRIPGYIPGMNRPITPRREVEAKDMEHTSPTSSRPAPLSSSPNSLYSREVAMPVPRPTISAMLPDGPALQNVPSVPRIGVVDSRERDPNPLSELHYGSQLVVAGSSRYPAATPATTAVSSTPYAQEQAPARGSLNVSVRKRARASVSSSPKSISRRQSPSVSEEPGVQGRAFPLSDAWSSGDEGQRLSKRELTSRSPTSNVQSRRTPPPDRWHAVADAESPGPWVASASSSTSSRANQGRLALSSRFSTSSSSLSLGSSYHSSTDNLLAARQEKRALLNSFQGDFPSRWDAGIPGGKATAIDNDIHIAARSLSTVDYEEALKTLGITPQEVYALQARLLQSLDANQASPLPSHGAADNRRQRRSSTPYSVRSAFSGEDTEAGMATESTVTPKRAQHAPNPFSPVSSPSRFISPASTPATKLSRADALLASVLESLPISQTPSGPFGTATTGPTEPPSTTISDVQGITSTHEGLAEHASAIKHGDAGPMQSARLATPPLMLDPTSLGNARLATPPHARPRPDDPELLRDVERQTAAATAFLKKSPSLPKLAEKNSGARRPFKRINPQHIGNPQLLSSSTSNDHPGLPLSPSMTSISQQDKPVGLLRRLRNSVKAKPPVSSDEDHFRTSPKTPPLPVNSRAAMTSPQYANASDRDDWKGSSGLVSPPPTGQIGLKGFMARLRRSKREQDSGSEISPPSTTAGRSPQSPSFAQQQQNAQRLLSSSLSTPATNKVSSSGGSGGLYLSDPKPSLSSPGGPTRHNSAPPTHTVDGMPGSSAGKEVVGAREILATTSFNRMDHTEDPQMLPDIRTQNLDGTATQFGRQPLYRNAGPSKQNTLLDVSPSYSLDGRNQIIRRTLIFPENGMLSAEQIAAVRKSIAGHSRLGSSSSNISITRSIRDRAPTPPPNRFSSKMVVGDPLPPVPSLDHSASPVRLRDSGVTGSIPSGDYSRRSFRAAHVSGGDFPDTNIPRDAGFEVLELSNGQVIWSVVDGLRAGISDENDEDDRSSFGSDFSAVPPSRDEAVQLFVRGHKRNESSRGSSISIPSRRRPAPFSAQPRPETKVYFSSTAQISSLIENISRGLESGSFNIVPNDPTSPFFAGQFSVPSGPATGTGMTSDVEHPQRTTAARGGLSEVISHQHNPSVISSESKHWTMEEQLEHTWNAVNSSGS</sequence>
<name>A0A165F9H3_9BASI</name>
<reference evidence="2 3" key="1">
    <citation type="journal article" date="2016" name="Mol. Biol. Evol.">
        <title>Comparative Genomics of Early-Diverging Mushroom-Forming Fungi Provides Insights into the Origins of Lignocellulose Decay Capabilities.</title>
        <authorList>
            <person name="Nagy L.G."/>
            <person name="Riley R."/>
            <person name="Tritt A."/>
            <person name="Adam C."/>
            <person name="Daum C."/>
            <person name="Floudas D."/>
            <person name="Sun H."/>
            <person name="Yadav J.S."/>
            <person name="Pangilinan J."/>
            <person name="Larsson K.H."/>
            <person name="Matsuura K."/>
            <person name="Barry K."/>
            <person name="Labutti K."/>
            <person name="Kuo R."/>
            <person name="Ohm R.A."/>
            <person name="Bhattacharya S.S."/>
            <person name="Shirouzu T."/>
            <person name="Yoshinaga Y."/>
            <person name="Martin F.M."/>
            <person name="Grigoriev I.V."/>
            <person name="Hibbett D.S."/>
        </authorList>
    </citation>
    <scope>NUCLEOTIDE SEQUENCE [LARGE SCALE GENOMIC DNA]</scope>
    <source>
        <strain evidence="2 3">HHB12733</strain>
    </source>
</reference>
<feature type="compositionally biased region" description="Basic and acidic residues" evidence="1">
    <location>
        <begin position="340"/>
        <end position="351"/>
    </location>
</feature>
<gene>
    <name evidence="2" type="ORF">CALCODRAFT_555942</name>
</gene>
<feature type="compositionally biased region" description="Polar residues" evidence="1">
    <location>
        <begin position="726"/>
        <end position="741"/>
    </location>
</feature>
<feature type="region of interest" description="Disordered" evidence="1">
    <location>
        <begin position="100"/>
        <end position="207"/>
    </location>
</feature>
<feature type="region of interest" description="Disordered" evidence="1">
    <location>
        <begin position="1247"/>
        <end position="1267"/>
    </location>
</feature>
<feature type="compositionally biased region" description="Polar residues" evidence="1">
    <location>
        <begin position="163"/>
        <end position="178"/>
    </location>
</feature>
<feature type="compositionally biased region" description="Polar residues" evidence="1">
    <location>
        <begin position="963"/>
        <end position="972"/>
    </location>
</feature>
<feature type="compositionally biased region" description="Polar residues" evidence="1">
    <location>
        <begin position="891"/>
        <end position="905"/>
    </location>
</feature>
<dbReference type="Proteomes" id="UP000076842">
    <property type="component" value="Unassembled WGS sequence"/>
</dbReference>
<feature type="compositionally biased region" description="Low complexity" evidence="1">
    <location>
        <begin position="1025"/>
        <end position="1048"/>
    </location>
</feature>
<feature type="region of interest" description="Disordered" evidence="1">
    <location>
        <begin position="1318"/>
        <end position="1337"/>
    </location>
</feature>
<feature type="compositionally biased region" description="Polar residues" evidence="1">
    <location>
        <begin position="518"/>
        <end position="529"/>
    </location>
</feature>
<feature type="compositionally biased region" description="Low complexity" evidence="1">
    <location>
        <begin position="550"/>
        <end position="561"/>
    </location>
</feature>
<feature type="region of interest" description="Disordered" evidence="1">
    <location>
        <begin position="934"/>
        <end position="1101"/>
    </location>
</feature>
<feature type="compositionally biased region" description="Low complexity" evidence="1">
    <location>
        <begin position="121"/>
        <end position="147"/>
    </location>
</feature>
<feature type="compositionally biased region" description="Polar residues" evidence="1">
    <location>
        <begin position="913"/>
        <end position="922"/>
    </location>
</feature>
<evidence type="ECO:0000313" key="3">
    <source>
        <dbReference type="Proteomes" id="UP000076842"/>
    </source>
</evidence>
<feature type="region of interest" description="Disordered" evidence="1">
    <location>
        <begin position="760"/>
        <end position="787"/>
    </location>
</feature>
<feature type="compositionally biased region" description="Low complexity" evidence="1">
    <location>
        <begin position="1203"/>
        <end position="1216"/>
    </location>
</feature>
<dbReference type="EMBL" id="KV423978">
    <property type="protein sequence ID" value="KZT56430.1"/>
    <property type="molecule type" value="Genomic_DNA"/>
</dbReference>
<feature type="compositionally biased region" description="Basic and acidic residues" evidence="1">
    <location>
        <begin position="507"/>
        <end position="517"/>
    </location>
</feature>
<feature type="compositionally biased region" description="Basic and acidic residues" evidence="1">
    <location>
        <begin position="531"/>
        <end position="540"/>
    </location>
</feature>
<feature type="compositionally biased region" description="Polar residues" evidence="1">
    <location>
        <begin position="352"/>
        <end position="369"/>
    </location>
</feature>
<keyword evidence="3" id="KW-1185">Reference proteome</keyword>
<evidence type="ECO:0000313" key="2">
    <source>
        <dbReference type="EMBL" id="KZT56430.1"/>
    </source>
</evidence>
<feature type="compositionally biased region" description="Low complexity" evidence="1">
    <location>
        <begin position="1357"/>
        <end position="1378"/>
    </location>
</feature>
<feature type="region of interest" description="Disordered" evidence="1">
    <location>
        <begin position="862"/>
        <end position="922"/>
    </location>
</feature>
<dbReference type="OrthoDB" id="3259825at2759"/>
<protein>
    <submittedName>
        <fullName evidence="2">Uncharacterized protein</fullName>
    </submittedName>
</protein>
<feature type="compositionally biased region" description="Polar residues" evidence="1">
    <location>
        <begin position="1072"/>
        <end position="1087"/>
    </location>
</feature>
<organism evidence="2 3">
    <name type="scientific">Calocera cornea HHB12733</name>
    <dbReference type="NCBI Taxonomy" id="1353952"/>
    <lineage>
        <taxon>Eukaryota</taxon>
        <taxon>Fungi</taxon>
        <taxon>Dikarya</taxon>
        <taxon>Basidiomycota</taxon>
        <taxon>Agaricomycotina</taxon>
        <taxon>Dacrymycetes</taxon>
        <taxon>Dacrymycetales</taxon>
        <taxon>Dacrymycetaceae</taxon>
        <taxon>Calocera</taxon>
    </lineage>
</organism>
<feature type="compositionally biased region" description="Low complexity" evidence="1">
    <location>
        <begin position="468"/>
        <end position="484"/>
    </location>
</feature>
<feature type="compositionally biased region" description="Polar residues" evidence="1">
    <location>
        <begin position="108"/>
        <end position="120"/>
    </location>
</feature>
<dbReference type="STRING" id="1353952.A0A165F9H3"/>
<feature type="compositionally biased region" description="Polar residues" evidence="1">
    <location>
        <begin position="1013"/>
        <end position="1024"/>
    </location>
</feature>
<feature type="region of interest" description="Disordered" evidence="1">
    <location>
        <begin position="1203"/>
        <end position="1228"/>
    </location>
</feature>
<evidence type="ECO:0000256" key="1">
    <source>
        <dbReference type="SAM" id="MobiDB-lite"/>
    </source>
</evidence>
<feature type="region of interest" description="Disordered" evidence="1">
    <location>
        <begin position="1349"/>
        <end position="1380"/>
    </location>
</feature>
<feature type="region of interest" description="Disordered" evidence="1">
    <location>
        <begin position="672"/>
        <end position="741"/>
    </location>
</feature>
<feature type="region of interest" description="Disordered" evidence="1">
    <location>
        <begin position="1"/>
        <end position="20"/>
    </location>
</feature>
<feature type="region of interest" description="Disordered" evidence="1">
    <location>
        <begin position="804"/>
        <end position="847"/>
    </location>
</feature>